<feature type="compositionally biased region" description="Basic and acidic residues" evidence="1">
    <location>
        <begin position="147"/>
        <end position="184"/>
    </location>
</feature>
<feature type="compositionally biased region" description="Polar residues" evidence="1">
    <location>
        <begin position="129"/>
        <end position="144"/>
    </location>
</feature>
<proteinExistence type="predicted"/>
<accession>A0A4S8LM68</accession>
<evidence type="ECO:0000256" key="1">
    <source>
        <dbReference type="SAM" id="MobiDB-lite"/>
    </source>
</evidence>
<keyword evidence="3" id="KW-1185">Reference proteome</keyword>
<feature type="compositionally biased region" description="Low complexity" evidence="1">
    <location>
        <begin position="1"/>
        <end position="11"/>
    </location>
</feature>
<name>A0A4S8LM68_DENBC</name>
<feature type="compositionally biased region" description="Basic and acidic residues" evidence="1">
    <location>
        <begin position="361"/>
        <end position="371"/>
    </location>
</feature>
<evidence type="ECO:0000313" key="2">
    <source>
        <dbReference type="EMBL" id="THU89818.1"/>
    </source>
</evidence>
<organism evidence="2 3">
    <name type="scientific">Dendrothele bispora (strain CBS 962.96)</name>
    <dbReference type="NCBI Taxonomy" id="1314807"/>
    <lineage>
        <taxon>Eukaryota</taxon>
        <taxon>Fungi</taxon>
        <taxon>Dikarya</taxon>
        <taxon>Basidiomycota</taxon>
        <taxon>Agaricomycotina</taxon>
        <taxon>Agaricomycetes</taxon>
        <taxon>Agaricomycetidae</taxon>
        <taxon>Agaricales</taxon>
        <taxon>Agaricales incertae sedis</taxon>
        <taxon>Dendrothele</taxon>
    </lineage>
</organism>
<dbReference type="EMBL" id="ML179355">
    <property type="protein sequence ID" value="THU89818.1"/>
    <property type="molecule type" value="Genomic_DNA"/>
</dbReference>
<feature type="region of interest" description="Disordered" evidence="1">
    <location>
        <begin position="1"/>
        <end position="73"/>
    </location>
</feature>
<dbReference type="Proteomes" id="UP000297245">
    <property type="component" value="Unassembled WGS sequence"/>
</dbReference>
<protein>
    <submittedName>
        <fullName evidence="2">Uncharacterized protein</fullName>
    </submittedName>
</protein>
<feature type="region of interest" description="Disordered" evidence="1">
    <location>
        <begin position="115"/>
        <end position="226"/>
    </location>
</feature>
<feature type="compositionally biased region" description="Acidic residues" evidence="1">
    <location>
        <begin position="349"/>
        <end position="360"/>
    </location>
</feature>
<sequence>MSPSSTPSRSSNKGKAPAPALRASPTPEPLAPETNRQRYRFLDHVVAPGPRPVEPEQAPTPPNASRQEQYQIKRRNLETFEAFVQAETAWEARNSEYEAGLEDVEIRMADFKTPSKQGIPYKEKAPTPKQVTNRYFSKSFTTSAGKAEFRRDREERKEKEAERKRKEAEEKRVARLAEADRLREQQQVAGSSGTRNRTPPVPSVEMRKKRKAQASPQIRCRPQEKGRTLACQSCREAKARCSLTELARKRVKSAPEVHDDGDNDDANYALNLFAGELAAKVHEMDKKIDENKTTAFRQYAVLEEQNHRIIGLLKVVLAAAGAEIPEDLQTDSEDGEEDDDVAMGGPEGFFDDEALEVDDEEVRKEERRAGADSDESSSEEETEEEKEEEDK</sequence>
<feature type="compositionally biased region" description="Polar residues" evidence="1">
    <location>
        <begin position="185"/>
        <end position="197"/>
    </location>
</feature>
<reference evidence="2 3" key="1">
    <citation type="journal article" date="2019" name="Nat. Ecol. Evol.">
        <title>Megaphylogeny resolves global patterns of mushroom evolution.</title>
        <authorList>
            <person name="Varga T."/>
            <person name="Krizsan K."/>
            <person name="Foldi C."/>
            <person name="Dima B."/>
            <person name="Sanchez-Garcia M."/>
            <person name="Sanchez-Ramirez S."/>
            <person name="Szollosi G.J."/>
            <person name="Szarkandi J.G."/>
            <person name="Papp V."/>
            <person name="Albert L."/>
            <person name="Andreopoulos W."/>
            <person name="Angelini C."/>
            <person name="Antonin V."/>
            <person name="Barry K.W."/>
            <person name="Bougher N.L."/>
            <person name="Buchanan P."/>
            <person name="Buyck B."/>
            <person name="Bense V."/>
            <person name="Catcheside P."/>
            <person name="Chovatia M."/>
            <person name="Cooper J."/>
            <person name="Damon W."/>
            <person name="Desjardin D."/>
            <person name="Finy P."/>
            <person name="Geml J."/>
            <person name="Haridas S."/>
            <person name="Hughes K."/>
            <person name="Justo A."/>
            <person name="Karasinski D."/>
            <person name="Kautmanova I."/>
            <person name="Kiss B."/>
            <person name="Kocsube S."/>
            <person name="Kotiranta H."/>
            <person name="LaButti K.M."/>
            <person name="Lechner B.E."/>
            <person name="Liimatainen K."/>
            <person name="Lipzen A."/>
            <person name="Lukacs Z."/>
            <person name="Mihaltcheva S."/>
            <person name="Morgado L.N."/>
            <person name="Niskanen T."/>
            <person name="Noordeloos M.E."/>
            <person name="Ohm R.A."/>
            <person name="Ortiz-Santana B."/>
            <person name="Ovrebo C."/>
            <person name="Racz N."/>
            <person name="Riley R."/>
            <person name="Savchenko A."/>
            <person name="Shiryaev A."/>
            <person name="Soop K."/>
            <person name="Spirin V."/>
            <person name="Szebenyi C."/>
            <person name="Tomsovsky M."/>
            <person name="Tulloss R.E."/>
            <person name="Uehling J."/>
            <person name="Grigoriev I.V."/>
            <person name="Vagvolgyi C."/>
            <person name="Papp T."/>
            <person name="Martin F.M."/>
            <person name="Miettinen O."/>
            <person name="Hibbett D.S."/>
            <person name="Nagy L.G."/>
        </authorList>
    </citation>
    <scope>NUCLEOTIDE SEQUENCE [LARGE SCALE GENOMIC DNA]</scope>
    <source>
        <strain evidence="2 3">CBS 962.96</strain>
    </source>
</reference>
<gene>
    <name evidence="2" type="ORF">K435DRAFT_802450</name>
</gene>
<feature type="compositionally biased region" description="Acidic residues" evidence="1">
    <location>
        <begin position="325"/>
        <end position="341"/>
    </location>
</feature>
<dbReference type="AlphaFoldDB" id="A0A4S8LM68"/>
<feature type="compositionally biased region" description="Acidic residues" evidence="1">
    <location>
        <begin position="372"/>
        <end position="391"/>
    </location>
</feature>
<evidence type="ECO:0000313" key="3">
    <source>
        <dbReference type="Proteomes" id="UP000297245"/>
    </source>
</evidence>
<feature type="region of interest" description="Disordered" evidence="1">
    <location>
        <begin position="325"/>
        <end position="391"/>
    </location>
</feature>